<dbReference type="InterPro" id="IPR010129">
    <property type="entry name" value="T1SS_HlyD"/>
</dbReference>
<evidence type="ECO:0000256" key="4">
    <source>
        <dbReference type="ARBA" id="ARBA00022475"/>
    </source>
</evidence>
<dbReference type="GO" id="GO:0005886">
    <property type="term" value="C:plasma membrane"/>
    <property type="evidence" value="ECO:0007669"/>
    <property type="project" value="UniProtKB-SubCell"/>
</dbReference>
<proteinExistence type="inferred from homology"/>
<keyword evidence="7" id="KW-1133">Transmembrane helix</keyword>
<dbReference type="PANTHER" id="PTHR30386">
    <property type="entry name" value="MEMBRANE FUSION SUBUNIT OF EMRAB-TOLC MULTIDRUG EFFLUX PUMP"/>
    <property type="match status" value="1"/>
</dbReference>
<dbReference type="PANTHER" id="PTHR30386:SF17">
    <property type="entry name" value="ALKALINE PROTEASE SECRETION PROTEIN APRE"/>
    <property type="match status" value="1"/>
</dbReference>
<evidence type="ECO:0000256" key="1">
    <source>
        <dbReference type="ARBA" id="ARBA00004377"/>
    </source>
</evidence>
<dbReference type="Gene3D" id="2.40.30.170">
    <property type="match status" value="1"/>
</dbReference>
<evidence type="ECO:0000256" key="2">
    <source>
        <dbReference type="ARBA" id="ARBA00009477"/>
    </source>
</evidence>
<keyword evidence="14" id="KW-1185">Reference proteome</keyword>
<feature type="coiled-coil region" evidence="10">
    <location>
        <begin position="254"/>
        <end position="288"/>
    </location>
</feature>
<organism evidence="13 14">
    <name type="scientific">Meinhardsimonia xiamenensis</name>
    <dbReference type="NCBI Taxonomy" id="990712"/>
    <lineage>
        <taxon>Bacteria</taxon>
        <taxon>Pseudomonadati</taxon>
        <taxon>Pseudomonadota</taxon>
        <taxon>Alphaproteobacteria</taxon>
        <taxon>Rhodobacterales</taxon>
        <taxon>Paracoccaceae</taxon>
        <taxon>Meinhardsimonia</taxon>
    </lineage>
</organism>
<feature type="domain" description="AprE-like beta-barrel" evidence="12">
    <location>
        <begin position="323"/>
        <end position="412"/>
    </location>
</feature>
<dbReference type="GO" id="GO:0015031">
    <property type="term" value="P:protein transport"/>
    <property type="evidence" value="ECO:0007669"/>
    <property type="project" value="InterPro"/>
</dbReference>
<dbReference type="EMBL" id="FNFV01000001">
    <property type="protein sequence ID" value="SDK10915.1"/>
    <property type="molecule type" value="Genomic_DNA"/>
</dbReference>
<protein>
    <recommendedName>
        <fullName evidence="9">Membrane fusion protein (MFP) family protein</fullName>
    </recommendedName>
</protein>
<dbReference type="InterPro" id="IPR058781">
    <property type="entry name" value="HH_AprE-like"/>
</dbReference>
<dbReference type="STRING" id="990712.SAMN05216257_101608"/>
<dbReference type="InterPro" id="IPR058982">
    <property type="entry name" value="Beta-barrel_AprE"/>
</dbReference>
<reference evidence="14" key="1">
    <citation type="submission" date="2016-10" db="EMBL/GenBank/DDBJ databases">
        <authorList>
            <person name="Varghese N."/>
            <person name="Submissions S."/>
        </authorList>
    </citation>
    <scope>NUCLEOTIDE SEQUENCE [LARGE SCALE GENOMIC DNA]</scope>
    <source>
        <strain evidence="14">CGMCC 1.10789</strain>
    </source>
</reference>
<feature type="coiled-coil region" evidence="10">
    <location>
        <begin position="159"/>
        <end position="200"/>
    </location>
</feature>
<name>A0A1G8Z945_9RHOB</name>
<feature type="domain" description="AprE-like long alpha-helical hairpin" evidence="11">
    <location>
        <begin position="91"/>
        <end position="279"/>
    </location>
</feature>
<dbReference type="PRINTS" id="PR01490">
    <property type="entry name" value="RTXTOXIND"/>
</dbReference>
<feature type="coiled-coil region" evidence="10">
    <location>
        <begin position="94"/>
        <end position="121"/>
    </location>
</feature>
<dbReference type="Gene3D" id="2.40.50.100">
    <property type="match status" value="1"/>
</dbReference>
<evidence type="ECO:0000256" key="3">
    <source>
        <dbReference type="ARBA" id="ARBA00022448"/>
    </source>
</evidence>
<evidence type="ECO:0000259" key="12">
    <source>
        <dbReference type="Pfam" id="PF26002"/>
    </source>
</evidence>
<dbReference type="Pfam" id="PF26002">
    <property type="entry name" value="Beta-barrel_AprE"/>
    <property type="match status" value="1"/>
</dbReference>
<comment type="subcellular location">
    <subcellularLocation>
        <location evidence="1 9">Cell inner membrane</location>
        <topology evidence="1 9">Single-pass membrane protein</topology>
    </subcellularLocation>
</comment>
<evidence type="ECO:0000256" key="7">
    <source>
        <dbReference type="ARBA" id="ARBA00022989"/>
    </source>
</evidence>
<dbReference type="AlphaFoldDB" id="A0A1G8Z945"/>
<keyword evidence="10" id="KW-0175">Coiled coil</keyword>
<comment type="similarity">
    <text evidence="2 9">Belongs to the membrane fusion protein (MFP) (TC 8.A.1) family.</text>
</comment>
<keyword evidence="6" id="KW-0812">Transmembrane</keyword>
<dbReference type="NCBIfam" id="TIGR01843">
    <property type="entry name" value="type_I_hlyD"/>
    <property type="match status" value="1"/>
</dbReference>
<keyword evidence="4 9" id="KW-1003">Cell membrane</keyword>
<evidence type="ECO:0000313" key="14">
    <source>
        <dbReference type="Proteomes" id="UP000199328"/>
    </source>
</evidence>
<evidence type="ECO:0000256" key="10">
    <source>
        <dbReference type="SAM" id="Coils"/>
    </source>
</evidence>
<gene>
    <name evidence="13" type="ORF">SAMN05216257_101608</name>
</gene>
<keyword evidence="3 9" id="KW-0813">Transport</keyword>
<keyword evidence="5 9" id="KW-0997">Cell inner membrane</keyword>
<sequence length="435" mass="46685">MTSRRAGPWSARMPVTLGLLAMVALVLGLGAFGVGAGIEGAVLAPGTLGVENHRQPVQHQEGGTVARLLVREGDRVAAGQLLLQLDGAALRAERAIILSQLDEARARMSRLRAERDGLDAVAFPPELVAAAGGDGEVGELLEGQRRLFAARRASNAQLRARMAERIRQLENQSRGLAAQREAVRQQMSLLEKELARLRLLLGKGLARSSEELDLRRELARLAGALGALDADIARTGGMISESRLELVRIESAQREAVIAELRDLRLAVSELETRRLALDERLARLDIRAPVPGVVHGLGVHGAGAVVAAAEPILSIVPDESPLVARIRISTEAVDEVHAGQPVTLRFPGLDQRMTPAITGILARISADAFSDEARGASYYAGEVTLGPAETSRLGDVRLVPGMPVEAFITTEARTPLSYLLRPIGRYFARALRER</sequence>
<evidence type="ECO:0000256" key="8">
    <source>
        <dbReference type="ARBA" id="ARBA00023136"/>
    </source>
</evidence>
<dbReference type="SUPFAM" id="SSF111369">
    <property type="entry name" value="HlyD-like secretion proteins"/>
    <property type="match status" value="1"/>
</dbReference>
<dbReference type="Proteomes" id="UP000199328">
    <property type="component" value="Unassembled WGS sequence"/>
</dbReference>
<evidence type="ECO:0000256" key="6">
    <source>
        <dbReference type="ARBA" id="ARBA00022692"/>
    </source>
</evidence>
<evidence type="ECO:0000256" key="9">
    <source>
        <dbReference type="RuleBase" id="RU365093"/>
    </source>
</evidence>
<accession>A0A1G8Z945</accession>
<dbReference type="InterPro" id="IPR050739">
    <property type="entry name" value="MFP"/>
</dbReference>
<evidence type="ECO:0000259" key="11">
    <source>
        <dbReference type="Pfam" id="PF25994"/>
    </source>
</evidence>
<evidence type="ECO:0000256" key="5">
    <source>
        <dbReference type="ARBA" id="ARBA00022519"/>
    </source>
</evidence>
<keyword evidence="8" id="KW-0472">Membrane</keyword>
<dbReference type="Pfam" id="PF25994">
    <property type="entry name" value="HH_AprE"/>
    <property type="match status" value="1"/>
</dbReference>
<evidence type="ECO:0000313" key="13">
    <source>
        <dbReference type="EMBL" id="SDK10915.1"/>
    </source>
</evidence>